<dbReference type="AlphaFoldDB" id="A0A1S4ENX2"/>
<evidence type="ECO:0000313" key="2">
    <source>
        <dbReference type="RefSeq" id="XP_017303885.1"/>
    </source>
</evidence>
<accession>A0A1S4ENX2</accession>
<organism evidence="1 2">
    <name type="scientific">Diaphorina citri</name>
    <name type="common">Asian citrus psyllid</name>
    <dbReference type="NCBI Taxonomy" id="121845"/>
    <lineage>
        <taxon>Eukaryota</taxon>
        <taxon>Metazoa</taxon>
        <taxon>Ecdysozoa</taxon>
        <taxon>Arthropoda</taxon>
        <taxon>Hexapoda</taxon>
        <taxon>Insecta</taxon>
        <taxon>Pterygota</taxon>
        <taxon>Neoptera</taxon>
        <taxon>Paraneoptera</taxon>
        <taxon>Hemiptera</taxon>
        <taxon>Sternorrhyncha</taxon>
        <taxon>Psylloidea</taxon>
        <taxon>Psyllidae</taxon>
        <taxon>Diaphorininae</taxon>
        <taxon>Diaphorina</taxon>
    </lineage>
</organism>
<dbReference type="InterPro" id="IPR051608">
    <property type="entry name" value="RQC_Subunit_NEMF"/>
</dbReference>
<dbReference type="Pfam" id="PF05833">
    <property type="entry name" value="NFACT_N"/>
    <property type="match status" value="1"/>
</dbReference>
<dbReference type="STRING" id="121845.A0A1S4ENX2"/>
<dbReference type="GO" id="GO:1990112">
    <property type="term" value="C:RQC complex"/>
    <property type="evidence" value="ECO:0007669"/>
    <property type="project" value="TreeGrafter"/>
</dbReference>
<keyword evidence="1" id="KW-1185">Reference proteome</keyword>
<dbReference type="GO" id="GO:0000049">
    <property type="term" value="F:tRNA binding"/>
    <property type="evidence" value="ECO:0007669"/>
    <property type="project" value="TreeGrafter"/>
</dbReference>
<dbReference type="GO" id="GO:1990116">
    <property type="term" value="P:ribosome-associated ubiquitin-dependent protein catabolic process"/>
    <property type="evidence" value="ECO:0007669"/>
    <property type="project" value="TreeGrafter"/>
</dbReference>
<dbReference type="KEGG" id="dci:103520067"/>
<proteinExistence type="predicted"/>
<gene>
    <name evidence="2" type="primary">LOC103520067</name>
</gene>
<dbReference type="Proteomes" id="UP000079169">
    <property type="component" value="Unplaced"/>
</dbReference>
<dbReference type="PANTHER" id="PTHR15239:SF6">
    <property type="entry name" value="RIBOSOME QUALITY CONTROL COMPLEX SUBUNIT NEMF"/>
    <property type="match status" value="1"/>
</dbReference>
<evidence type="ECO:0000313" key="1">
    <source>
        <dbReference type="Proteomes" id="UP000079169"/>
    </source>
</evidence>
<dbReference type="GO" id="GO:0072344">
    <property type="term" value="P:rescue of stalled ribosome"/>
    <property type="evidence" value="ECO:0007669"/>
    <property type="project" value="TreeGrafter"/>
</dbReference>
<protein>
    <submittedName>
        <fullName evidence="2">Nuclear export mediator factor NEMF homolog</fullName>
    </submittedName>
</protein>
<reference evidence="2" key="1">
    <citation type="submission" date="2025-08" db="UniProtKB">
        <authorList>
            <consortium name="RefSeq"/>
        </authorList>
    </citation>
    <scope>IDENTIFICATION</scope>
</reference>
<dbReference type="GO" id="GO:0043023">
    <property type="term" value="F:ribosomal large subunit binding"/>
    <property type="evidence" value="ECO:0007669"/>
    <property type="project" value="TreeGrafter"/>
</dbReference>
<name>A0A1S4ENX2_DIACI</name>
<dbReference type="PaxDb" id="121845-A0A1S4ENX2"/>
<dbReference type="PANTHER" id="PTHR15239">
    <property type="entry name" value="NUCLEAR EXPORT MEDIATOR FACTOR NEMF"/>
    <property type="match status" value="1"/>
</dbReference>
<dbReference type="Gene3D" id="2.30.310.10">
    <property type="entry name" value="ibrinogen binding protein from staphylococcus aureus domain"/>
    <property type="match status" value="1"/>
</dbReference>
<dbReference type="OMA" id="EYHIIVE"/>
<sequence>MRKHLKNKRLESLKLLGLDRIIDLQFGTGEAEYHIIVELYDRGNIVLTDKDYIILNVLRPHSDGEEVRFYVREKYPVDLAKVRSGAPTQEMLYELFTKEKYGEQIKKILVPQLGKYNTFHLELIFSS</sequence>
<dbReference type="GeneID" id="103520067"/>
<dbReference type="RefSeq" id="XP_017303885.1">
    <property type="nucleotide sequence ID" value="XM_017448396.2"/>
</dbReference>